<reference evidence="2 3" key="1">
    <citation type="submission" date="2014-07" db="EMBL/GenBank/DDBJ databases">
        <title>Methanogenic archaea and the global carbon cycle.</title>
        <authorList>
            <person name="Henriksen J.R."/>
            <person name="Luke J."/>
            <person name="Reinhart S."/>
            <person name="Benedict M.N."/>
            <person name="Youngblut N.D."/>
            <person name="Metcalf M.E."/>
            <person name="Whitaker R.J."/>
            <person name="Metcalf W.W."/>
        </authorList>
    </citation>
    <scope>NUCLEOTIDE SEQUENCE [LARGE SCALE GENOMIC DNA]</scope>
    <source>
        <strain evidence="2 3">C2J</strain>
    </source>
</reference>
<feature type="transmembrane region" description="Helical" evidence="1">
    <location>
        <begin position="7"/>
        <end position="24"/>
    </location>
</feature>
<sequence>MLFVIPTYSYLFVFSFVFSFFSEGKETNPYPMTTVFYSSLYFIIIFHWSSGKEFSCLKAVEFAPEGCLLTLKFFGN</sequence>
<keyword evidence="1" id="KW-0472">Membrane</keyword>
<evidence type="ECO:0000256" key="1">
    <source>
        <dbReference type="SAM" id="Phobius"/>
    </source>
</evidence>
<keyword evidence="1" id="KW-1133">Transmembrane helix</keyword>
<proteinExistence type="predicted"/>
<accession>A0A0E3PPQ9</accession>
<evidence type="ECO:0000313" key="3">
    <source>
        <dbReference type="Proteomes" id="UP000033123"/>
    </source>
</evidence>
<feature type="transmembrane region" description="Helical" evidence="1">
    <location>
        <begin position="30"/>
        <end position="48"/>
    </location>
</feature>
<dbReference type="AlphaFoldDB" id="A0A0E3PPQ9"/>
<evidence type="ECO:0000313" key="2">
    <source>
        <dbReference type="EMBL" id="AKB36553.1"/>
    </source>
</evidence>
<dbReference type="Proteomes" id="UP000033123">
    <property type="component" value="Chromosome"/>
</dbReference>
<dbReference type="HOGENOM" id="CLU_2645970_0_0_2"/>
<gene>
    <name evidence="2" type="ORF">MSSAC_1963</name>
</gene>
<dbReference type="KEGG" id="msj:MSSAC_1963"/>
<protein>
    <submittedName>
        <fullName evidence="2">Uncharacterized protein</fullName>
    </submittedName>
</protein>
<name>A0A0E3PPQ9_9EURY</name>
<dbReference type="PATRIC" id="fig|1434118.4.peg.2500"/>
<organism evidence="2 3">
    <name type="scientific">Methanosarcina siciliae C2J</name>
    <dbReference type="NCBI Taxonomy" id="1434118"/>
    <lineage>
        <taxon>Archaea</taxon>
        <taxon>Methanobacteriati</taxon>
        <taxon>Methanobacteriota</taxon>
        <taxon>Stenosarchaea group</taxon>
        <taxon>Methanomicrobia</taxon>
        <taxon>Methanosarcinales</taxon>
        <taxon>Methanosarcinaceae</taxon>
        <taxon>Methanosarcina</taxon>
    </lineage>
</organism>
<keyword evidence="1" id="KW-0812">Transmembrane</keyword>
<dbReference type="EMBL" id="CP009508">
    <property type="protein sequence ID" value="AKB36553.1"/>
    <property type="molecule type" value="Genomic_DNA"/>
</dbReference>